<evidence type="ECO:0000313" key="2">
    <source>
        <dbReference type="Proteomes" id="UP001595851"/>
    </source>
</evidence>
<dbReference type="Proteomes" id="UP001595851">
    <property type="component" value="Unassembled WGS sequence"/>
</dbReference>
<evidence type="ECO:0000313" key="1">
    <source>
        <dbReference type="EMBL" id="MFC4015110.1"/>
    </source>
</evidence>
<accession>A0ABV8GME0</accession>
<gene>
    <name evidence="1" type="ORF">ACFOY2_48400</name>
</gene>
<dbReference type="EMBL" id="JBHSBI010000040">
    <property type="protein sequence ID" value="MFC4015110.1"/>
    <property type="molecule type" value="Genomic_DNA"/>
</dbReference>
<proteinExistence type="predicted"/>
<sequence length="89" mass="9833">METDTALGPRQQLELLHAELVERGWAPEMRGTEHKPYLSVANPDDPGLNGMVTALHGHYRWTWGPVLGPLEDVRIAANTILAVLREVGP</sequence>
<protein>
    <submittedName>
        <fullName evidence="1">Uncharacterized protein</fullName>
    </submittedName>
</protein>
<comment type="caution">
    <text evidence="1">The sequence shown here is derived from an EMBL/GenBank/DDBJ whole genome shotgun (WGS) entry which is preliminary data.</text>
</comment>
<name>A0ABV8GME0_9ACTN</name>
<keyword evidence="2" id="KW-1185">Reference proteome</keyword>
<dbReference type="RefSeq" id="WP_379534930.1">
    <property type="nucleotide sequence ID" value="NZ_JBHSBI010000040.1"/>
</dbReference>
<organism evidence="1 2">
    <name type="scientific">Nonomuraea purpurea</name>
    <dbReference type="NCBI Taxonomy" id="1849276"/>
    <lineage>
        <taxon>Bacteria</taxon>
        <taxon>Bacillati</taxon>
        <taxon>Actinomycetota</taxon>
        <taxon>Actinomycetes</taxon>
        <taxon>Streptosporangiales</taxon>
        <taxon>Streptosporangiaceae</taxon>
        <taxon>Nonomuraea</taxon>
    </lineage>
</organism>
<reference evidence="2" key="1">
    <citation type="journal article" date="2019" name="Int. J. Syst. Evol. Microbiol.">
        <title>The Global Catalogue of Microorganisms (GCM) 10K type strain sequencing project: providing services to taxonomists for standard genome sequencing and annotation.</title>
        <authorList>
            <consortium name="The Broad Institute Genomics Platform"/>
            <consortium name="The Broad Institute Genome Sequencing Center for Infectious Disease"/>
            <person name="Wu L."/>
            <person name="Ma J."/>
        </authorList>
    </citation>
    <scope>NUCLEOTIDE SEQUENCE [LARGE SCALE GENOMIC DNA]</scope>
    <source>
        <strain evidence="2">TBRC 1276</strain>
    </source>
</reference>